<organism evidence="1 2">
    <name type="scientific">Aspergillus tubingensis (strain CBS 134.48)</name>
    <dbReference type="NCBI Taxonomy" id="767770"/>
    <lineage>
        <taxon>Eukaryota</taxon>
        <taxon>Fungi</taxon>
        <taxon>Dikarya</taxon>
        <taxon>Ascomycota</taxon>
        <taxon>Pezizomycotina</taxon>
        <taxon>Eurotiomycetes</taxon>
        <taxon>Eurotiomycetidae</taxon>
        <taxon>Eurotiales</taxon>
        <taxon>Aspergillaceae</taxon>
        <taxon>Aspergillus</taxon>
        <taxon>Aspergillus subgen. Circumdati</taxon>
    </lineage>
</organism>
<accession>A0A1L9N9R7</accession>
<protein>
    <submittedName>
        <fullName evidence="1">Uncharacterized protein</fullName>
    </submittedName>
</protein>
<name>A0A1L9N9R7_ASPTC</name>
<feature type="non-terminal residue" evidence="1">
    <location>
        <position position="1"/>
    </location>
</feature>
<dbReference type="VEuPathDB" id="FungiDB:ASPTUDRAFT_119411"/>
<proteinExistence type="predicted"/>
<dbReference type="EMBL" id="KV878198">
    <property type="protein sequence ID" value="OJI85864.1"/>
    <property type="molecule type" value="Genomic_DNA"/>
</dbReference>
<keyword evidence="2" id="KW-1185">Reference proteome</keyword>
<evidence type="ECO:0000313" key="1">
    <source>
        <dbReference type="EMBL" id="OJI85864.1"/>
    </source>
</evidence>
<gene>
    <name evidence="1" type="ORF">ASPTUDRAFT_119411</name>
</gene>
<evidence type="ECO:0000313" key="2">
    <source>
        <dbReference type="Proteomes" id="UP000184304"/>
    </source>
</evidence>
<dbReference type="Proteomes" id="UP000184304">
    <property type="component" value="Unassembled WGS sequence"/>
</dbReference>
<reference evidence="2" key="1">
    <citation type="journal article" date="2017" name="Genome Biol.">
        <title>Comparative genomics reveals high biological diversity and specific adaptations in the industrially and medically important fungal genus Aspergillus.</title>
        <authorList>
            <person name="de Vries R.P."/>
            <person name="Riley R."/>
            <person name="Wiebenga A."/>
            <person name="Aguilar-Osorio G."/>
            <person name="Amillis S."/>
            <person name="Uchima C.A."/>
            <person name="Anderluh G."/>
            <person name="Asadollahi M."/>
            <person name="Askin M."/>
            <person name="Barry K."/>
            <person name="Battaglia E."/>
            <person name="Bayram O."/>
            <person name="Benocci T."/>
            <person name="Braus-Stromeyer S.A."/>
            <person name="Caldana C."/>
            <person name="Canovas D."/>
            <person name="Cerqueira G.C."/>
            <person name="Chen F."/>
            <person name="Chen W."/>
            <person name="Choi C."/>
            <person name="Clum A."/>
            <person name="Dos Santos R.A."/>
            <person name="Damasio A.R."/>
            <person name="Diallinas G."/>
            <person name="Emri T."/>
            <person name="Fekete E."/>
            <person name="Flipphi M."/>
            <person name="Freyberg S."/>
            <person name="Gallo A."/>
            <person name="Gournas C."/>
            <person name="Habgood R."/>
            <person name="Hainaut M."/>
            <person name="Harispe M.L."/>
            <person name="Henrissat B."/>
            <person name="Hilden K.S."/>
            <person name="Hope R."/>
            <person name="Hossain A."/>
            <person name="Karabika E."/>
            <person name="Karaffa L."/>
            <person name="Karanyi Z."/>
            <person name="Krasevec N."/>
            <person name="Kuo A."/>
            <person name="Kusch H."/>
            <person name="LaButti K."/>
            <person name="Lagendijk E.L."/>
            <person name="Lapidus A."/>
            <person name="Levasseur A."/>
            <person name="Lindquist E."/>
            <person name="Lipzen A."/>
            <person name="Logrieco A.F."/>
            <person name="MacCabe A."/>
            <person name="Maekelae M.R."/>
            <person name="Malavazi I."/>
            <person name="Melin P."/>
            <person name="Meyer V."/>
            <person name="Mielnichuk N."/>
            <person name="Miskei M."/>
            <person name="Molnar A.P."/>
            <person name="Mule G."/>
            <person name="Ngan C.Y."/>
            <person name="Orejas M."/>
            <person name="Orosz E."/>
            <person name="Ouedraogo J.P."/>
            <person name="Overkamp K.M."/>
            <person name="Park H.-S."/>
            <person name="Perrone G."/>
            <person name="Piumi F."/>
            <person name="Punt P.J."/>
            <person name="Ram A.F."/>
            <person name="Ramon A."/>
            <person name="Rauscher S."/>
            <person name="Record E."/>
            <person name="Riano-Pachon D.M."/>
            <person name="Robert V."/>
            <person name="Roehrig J."/>
            <person name="Ruller R."/>
            <person name="Salamov A."/>
            <person name="Salih N.S."/>
            <person name="Samson R.A."/>
            <person name="Sandor E."/>
            <person name="Sanguinetti M."/>
            <person name="Schuetze T."/>
            <person name="Sepcic K."/>
            <person name="Shelest E."/>
            <person name="Sherlock G."/>
            <person name="Sophianopoulou V."/>
            <person name="Squina F.M."/>
            <person name="Sun H."/>
            <person name="Susca A."/>
            <person name="Todd R.B."/>
            <person name="Tsang A."/>
            <person name="Unkles S.E."/>
            <person name="van de Wiele N."/>
            <person name="van Rossen-Uffink D."/>
            <person name="Oliveira J.V."/>
            <person name="Vesth T.C."/>
            <person name="Visser J."/>
            <person name="Yu J.-H."/>
            <person name="Zhou M."/>
            <person name="Andersen M.R."/>
            <person name="Archer D.B."/>
            <person name="Baker S.E."/>
            <person name="Benoit I."/>
            <person name="Brakhage A.A."/>
            <person name="Braus G.H."/>
            <person name="Fischer R."/>
            <person name="Frisvad J.C."/>
            <person name="Goldman G.H."/>
            <person name="Houbraken J."/>
            <person name="Oakley B."/>
            <person name="Pocsi I."/>
            <person name="Scazzocchio C."/>
            <person name="Seiboth B."/>
            <person name="vanKuyk P.A."/>
            <person name="Wortman J."/>
            <person name="Dyer P.S."/>
            <person name="Grigoriev I.V."/>
        </authorList>
    </citation>
    <scope>NUCLEOTIDE SEQUENCE [LARGE SCALE GENOMIC DNA]</scope>
    <source>
        <strain evidence="2">CBS 134.48</strain>
    </source>
</reference>
<sequence length="65" mass="6792">LPHTKAPKAAGIVASCTPFSSSDVSLAEQTAPRVAGVVQVTDIIDDQTIHKSSMVLAGMMCTMYL</sequence>
<dbReference type="AlphaFoldDB" id="A0A1L9N9R7"/>